<evidence type="ECO:0000259" key="3">
    <source>
        <dbReference type="Pfam" id="PF00462"/>
    </source>
</evidence>
<feature type="domain" description="Glutaredoxin" evidence="3">
    <location>
        <begin position="188"/>
        <end position="248"/>
    </location>
</feature>
<dbReference type="GO" id="GO:0034599">
    <property type="term" value="P:cellular response to oxidative stress"/>
    <property type="evidence" value="ECO:0007669"/>
    <property type="project" value="TreeGrafter"/>
</dbReference>
<dbReference type="AlphaFoldDB" id="A0A1B7T7P3"/>
<keyword evidence="2" id="KW-0472">Membrane</keyword>
<dbReference type="InterPro" id="IPR036249">
    <property type="entry name" value="Thioredoxin-like_sf"/>
</dbReference>
<evidence type="ECO:0000313" key="4">
    <source>
        <dbReference type="EMBL" id="OBA24759.1"/>
    </source>
</evidence>
<feature type="compositionally biased region" description="Polar residues" evidence="1">
    <location>
        <begin position="103"/>
        <end position="122"/>
    </location>
</feature>
<dbReference type="GO" id="GO:0015038">
    <property type="term" value="F:glutathione disulfide oxidoreductase activity"/>
    <property type="evidence" value="ECO:0007669"/>
    <property type="project" value="TreeGrafter"/>
</dbReference>
<protein>
    <submittedName>
        <fullName evidence="4">Glutaredoxin-domain-containing protein</fullName>
    </submittedName>
</protein>
<reference evidence="5" key="1">
    <citation type="journal article" date="2016" name="Proc. Natl. Acad. Sci. U.S.A.">
        <title>Comparative genomics of biotechnologically important yeasts.</title>
        <authorList>
            <person name="Riley R."/>
            <person name="Haridas S."/>
            <person name="Wolfe K.H."/>
            <person name="Lopes M.R."/>
            <person name="Hittinger C.T."/>
            <person name="Goeker M."/>
            <person name="Salamov A.A."/>
            <person name="Wisecaver J.H."/>
            <person name="Long T.M."/>
            <person name="Calvey C.H."/>
            <person name="Aerts A.L."/>
            <person name="Barry K.W."/>
            <person name="Choi C."/>
            <person name="Clum A."/>
            <person name="Coughlan A.Y."/>
            <person name="Deshpande S."/>
            <person name="Douglass A.P."/>
            <person name="Hanson S.J."/>
            <person name="Klenk H.-P."/>
            <person name="LaButti K.M."/>
            <person name="Lapidus A."/>
            <person name="Lindquist E.A."/>
            <person name="Lipzen A.M."/>
            <person name="Meier-Kolthoff J.P."/>
            <person name="Ohm R.A."/>
            <person name="Otillar R.P."/>
            <person name="Pangilinan J.L."/>
            <person name="Peng Y."/>
            <person name="Rokas A."/>
            <person name="Rosa C.A."/>
            <person name="Scheuner C."/>
            <person name="Sibirny A.A."/>
            <person name="Slot J.C."/>
            <person name="Stielow J.B."/>
            <person name="Sun H."/>
            <person name="Kurtzman C.P."/>
            <person name="Blackwell M."/>
            <person name="Grigoriev I.V."/>
            <person name="Jeffries T.W."/>
        </authorList>
    </citation>
    <scope>NUCLEOTIDE SEQUENCE [LARGE SCALE GENOMIC DNA]</scope>
    <source>
        <strain evidence="5">NRRL Y-1626</strain>
    </source>
</reference>
<keyword evidence="2" id="KW-0812">Transmembrane</keyword>
<dbReference type="PANTHER" id="PTHR45694:SF5">
    <property type="entry name" value="GLUTAREDOXIN 2"/>
    <property type="match status" value="1"/>
</dbReference>
<dbReference type="InterPro" id="IPR014025">
    <property type="entry name" value="Glutaredoxin_subgr"/>
</dbReference>
<dbReference type="GO" id="GO:0005801">
    <property type="term" value="C:cis-Golgi network"/>
    <property type="evidence" value="ECO:0007669"/>
    <property type="project" value="TreeGrafter"/>
</dbReference>
<sequence>MISVNKKILRIIVIIGLLFITFNIVSFTNNISNKTNEVVSTHLTDVINHNYENANKASGVEANEGETDEKKNNINHGLKMTLEEVKMNQYDSVTQETVNNKIDTSLDSSEQSIKSGSSALSGNNNNNTTTATTDSITQEVGAKGVIYKEEEENEEKVIENNITSDNKELTLPEAAAKEFENLTVSYPIIIFSKTYCPFSKGLKELFANFDITPSLKIVELDTHENGAALQEHIAEKTGRKTVPNVIIPNNNLQSLGGFDDFKSMTHEDIVNLLNSSCGTTCKVQIKE</sequence>
<feature type="region of interest" description="Disordered" evidence="1">
    <location>
        <begin position="54"/>
        <end position="74"/>
    </location>
</feature>
<gene>
    <name evidence="4" type="ORF">HANVADRAFT_54306</name>
</gene>
<dbReference type="PROSITE" id="PS51354">
    <property type="entry name" value="GLUTAREDOXIN_2"/>
    <property type="match status" value="1"/>
</dbReference>
<dbReference type="OrthoDB" id="423313at2759"/>
<name>A0A1B7T7P3_9ASCO</name>
<feature type="transmembrane region" description="Helical" evidence="2">
    <location>
        <begin position="7"/>
        <end position="27"/>
    </location>
</feature>
<keyword evidence="5" id="KW-1185">Reference proteome</keyword>
<dbReference type="EMBL" id="LXPE01000439">
    <property type="protein sequence ID" value="OBA24759.1"/>
    <property type="molecule type" value="Genomic_DNA"/>
</dbReference>
<feature type="compositionally biased region" description="Low complexity" evidence="1">
    <location>
        <begin position="123"/>
        <end position="133"/>
    </location>
</feature>
<feature type="region of interest" description="Disordered" evidence="1">
    <location>
        <begin position="103"/>
        <end position="135"/>
    </location>
</feature>
<proteinExistence type="predicted"/>
<dbReference type="SUPFAM" id="SSF52833">
    <property type="entry name" value="Thioredoxin-like"/>
    <property type="match status" value="1"/>
</dbReference>
<dbReference type="Pfam" id="PF00462">
    <property type="entry name" value="Glutaredoxin"/>
    <property type="match status" value="1"/>
</dbReference>
<dbReference type="PANTHER" id="PTHR45694">
    <property type="entry name" value="GLUTAREDOXIN 2"/>
    <property type="match status" value="1"/>
</dbReference>
<dbReference type="GO" id="GO:0000324">
    <property type="term" value="C:fungal-type vacuole"/>
    <property type="evidence" value="ECO:0007669"/>
    <property type="project" value="TreeGrafter"/>
</dbReference>
<dbReference type="Gene3D" id="3.40.30.10">
    <property type="entry name" value="Glutaredoxin"/>
    <property type="match status" value="1"/>
</dbReference>
<evidence type="ECO:0000256" key="1">
    <source>
        <dbReference type="SAM" id="MobiDB-lite"/>
    </source>
</evidence>
<dbReference type="CDD" id="cd03419">
    <property type="entry name" value="GRX_GRXh_1_2_like"/>
    <property type="match status" value="1"/>
</dbReference>
<comment type="caution">
    <text evidence="4">The sequence shown here is derived from an EMBL/GenBank/DDBJ whole genome shotgun (WGS) entry which is preliminary data.</text>
</comment>
<dbReference type="InterPro" id="IPR002109">
    <property type="entry name" value="Glutaredoxin"/>
</dbReference>
<dbReference type="Proteomes" id="UP000092321">
    <property type="component" value="Unassembled WGS sequence"/>
</dbReference>
<organism evidence="4 5">
    <name type="scientific">Hanseniaspora valbyensis NRRL Y-1626</name>
    <dbReference type="NCBI Taxonomy" id="766949"/>
    <lineage>
        <taxon>Eukaryota</taxon>
        <taxon>Fungi</taxon>
        <taxon>Dikarya</taxon>
        <taxon>Ascomycota</taxon>
        <taxon>Saccharomycotina</taxon>
        <taxon>Saccharomycetes</taxon>
        <taxon>Saccharomycodales</taxon>
        <taxon>Saccharomycodaceae</taxon>
        <taxon>Hanseniaspora</taxon>
    </lineage>
</organism>
<keyword evidence="2" id="KW-1133">Transmembrane helix</keyword>
<evidence type="ECO:0000313" key="5">
    <source>
        <dbReference type="Proteomes" id="UP000092321"/>
    </source>
</evidence>
<dbReference type="PRINTS" id="PR00160">
    <property type="entry name" value="GLUTAREDOXIN"/>
</dbReference>
<dbReference type="GO" id="GO:0005796">
    <property type="term" value="C:Golgi lumen"/>
    <property type="evidence" value="ECO:0007669"/>
    <property type="project" value="TreeGrafter"/>
</dbReference>
<accession>A0A1B7T7P3</accession>
<evidence type="ECO:0000256" key="2">
    <source>
        <dbReference type="SAM" id="Phobius"/>
    </source>
</evidence>